<evidence type="ECO:0000256" key="6">
    <source>
        <dbReference type="ARBA" id="ARBA00022840"/>
    </source>
</evidence>
<dbReference type="InterPro" id="IPR044974">
    <property type="entry name" value="Disease_R_plants"/>
</dbReference>
<dbReference type="Pfam" id="PF00931">
    <property type="entry name" value="NB-ARC"/>
    <property type="match status" value="1"/>
</dbReference>
<feature type="domain" description="Disease resistance N-terminal" evidence="8">
    <location>
        <begin position="10"/>
        <end position="90"/>
    </location>
</feature>
<evidence type="ECO:0000259" key="9">
    <source>
        <dbReference type="Pfam" id="PF23559"/>
    </source>
</evidence>
<comment type="similarity">
    <text evidence="1">Belongs to the disease resistance NB-LRR family.</text>
</comment>
<dbReference type="Pfam" id="PF18052">
    <property type="entry name" value="Rx_N"/>
    <property type="match status" value="1"/>
</dbReference>
<dbReference type="InterPro" id="IPR058922">
    <property type="entry name" value="WHD_DRP"/>
</dbReference>
<dbReference type="AlphaFoldDB" id="A0AA38SQK4"/>
<evidence type="ECO:0000256" key="3">
    <source>
        <dbReference type="ARBA" id="ARBA00022737"/>
    </source>
</evidence>
<dbReference type="PANTHER" id="PTHR23155:SF1205">
    <property type="entry name" value="DISEASE RESISTANCE PROTEIN RPM1"/>
    <property type="match status" value="1"/>
</dbReference>
<dbReference type="Pfam" id="PF23559">
    <property type="entry name" value="WHD_DRP"/>
    <property type="match status" value="1"/>
</dbReference>
<dbReference type="InterPro" id="IPR027417">
    <property type="entry name" value="P-loop_NTPase"/>
</dbReference>
<name>A0AA38SQK4_9ASTR</name>
<keyword evidence="5" id="KW-0611">Plant defense</keyword>
<keyword evidence="3" id="KW-0677">Repeat</keyword>
<keyword evidence="6" id="KW-0067">ATP-binding</keyword>
<keyword evidence="2" id="KW-0433">Leucine-rich repeat</keyword>
<evidence type="ECO:0000256" key="1">
    <source>
        <dbReference type="ARBA" id="ARBA00008894"/>
    </source>
</evidence>
<dbReference type="EMBL" id="JARYMX010000005">
    <property type="protein sequence ID" value="KAJ9547019.1"/>
    <property type="molecule type" value="Genomic_DNA"/>
</dbReference>
<protein>
    <submittedName>
        <fullName evidence="10">Uncharacterized protein</fullName>
    </submittedName>
</protein>
<dbReference type="PRINTS" id="PR00364">
    <property type="entry name" value="DISEASERSIST"/>
</dbReference>
<sequence length="577" mass="66253">MAELLLSPLEMLFKRLASAGIEKLARYAGILFEVKNWEVSLSMIKDLLDDASEKEITDKYVKVWLTRLQHLAYDIDDVLDDLASDAMHRELAGETGAITSKVRKLLPTCCTSFSVGIRMHDKLNSITTELQAIEKDRVARSLNKITDKVVRKVPIIKNRQHETRFLGAANIIGRQGEKKAFLYKLLGDETCSQNFNIVPIVGMGGIGKTTLARLLYNETQVKDHFEIRAWVCVSNEFDIFKISNSIFQEVTKGHKISTSFGRCMSETRRDWDTLVSPFHYGAPGSKIMMTTRKEKLLKSLDYNNLNHLESLPYDDSLSLFSQHALGESNLDSHPLLKPYGEGIVKKCDGLPLALEAIGRLLKTKPSEEDWKVVLDSEIWMLKDEKEIVPALRLSYNDLDACLKKLFAYCSLFPKDYMFDKEELILLWMTEGFLHQTSAKKSTTERVGHECFEELLSRSFFQQTPNKESAFVMHDLMNDLATYVAGDFFWRMENEVETDDRMDIEKYRHIYEYVGYKKFKAFEGAKNLRTFLAMPVRVNETGYEFFISNKTLGPIDAVGNAEQIDKRQTRKDNENYET</sequence>
<accession>A0AA38SQK4</accession>
<feature type="domain" description="NB-ARC" evidence="7">
    <location>
        <begin position="192"/>
        <end position="253"/>
    </location>
</feature>
<evidence type="ECO:0000313" key="11">
    <source>
        <dbReference type="Proteomes" id="UP001172457"/>
    </source>
</evidence>
<keyword evidence="4" id="KW-0547">Nucleotide-binding</keyword>
<dbReference type="InterPro" id="IPR042197">
    <property type="entry name" value="Apaf_helical"/>
</dbReference>
<evidence type="ECO:0000256" key="5">
    <source>
        <dbReference type="ARBA" id="ARBA00022821"/>
    </source>
</evidence>
<evidence type="ECO:0000259" key="8">
    <source>
        <dbReference type="Pfam" id="PF18052"/>
    </source>
</evidence>
<proteinExistence type="inferred from homology"/>
<dbReference type="InterPro" id="IPR036388">
    <property type="entry name" value="WH-like_DNA-bd_sf"/>
</dbReference>
<evidence type="ECO:0000256" key="4">
    <source>
        <dbReference type="ARBA" id="ARBA00022741"/>
    </source>
</evidence>
<evidence type="ECO:0000313" key="10">
    <source>
        <dbReference type="EMBL" id="KAJ9547019.1"/>
    </source>
</evidence>
<dbReference type="Gene3D" id="1.20.5.4130">
    <property type="match status" value="1"/>
</dbReference>
<keyword evidence="11" id="KW-1185">Reference proteome</keyword>
<dbReference type="SUPFAM" id="SSF52540">
    <property type="entry name" value="P-loop containing nucleoside triphosphate hydrolases"/>
    <property type="match status" value="1"/>
</dbReference>
<dbReference type="FunFam" id="1.10.10.10:FF:000322">
    <property type="entry name" value="Probable disease resistance protein At1g63360"/>
    <property type="match status" value="1"/>
</dbReference>
<gene>
    <name evidence="10" type="ORF">OSB04_019562</name>
</gene>
<dbReference type="Gene3D" id="3.40.50.300">
    <property type="entry name" value="P-loop containing nucleotide triphosphate hydrolases"/>
    <property type="match status" value="1"/>
</dbReference>
<comment type="caution">
    <text evidence="10">The sequence shown here is derived from an EMBL/GenBank/DDBJ whole genome shotgun (WGS) entry which is preliminary data.</text>
</comment>
<dbReference type="Gene3D" id="1.10.10.10">
    <property type="entry name" value="Winged helix-like DNA-binding domain superfamily/Winged helix DNA-binding domain"/>
    <property type="match status" value="1"/>
</dbReference>
<evidence type="ECO:0000259" key="7">
    <source>
        <dbReference type="Pfam" id="PF00931"/>
    </source>
</evidence>
<dbReference type="GO" id="GO:0005524">
    <property type="term" value="F:ATP binding"/>
    <property type="evidence" value="ECO:0007669"/>
    <property type="project" value="UniProtKB-KW"/>
</dbReference>
<feature type="domain" description="Disease resistance protein winged helix" evidence="9">
    <location>
        <begin position="411"/>
        <end position="480"/>
    </location>
</feature>
<dbReference type="InterPro" id="IPR041118">
    <property type="entry name" value="Rx_N"/>
</dbReference>
<dbReference type="GO" id="GO:0043531">
    <property type="term" value="F:ADP binding"/>
    <property type="evidence" value="ECO:0007669"/>
    <property type="project" value="InterPro"/>
</dbReference>
<dbReference type="Gene3D" id="1.10.8.430">
    <property type="entry name" value="Helical domain of apoptotic protease-activating factors"/>
    <property type="match status" value="1"/>
</dbReference>
<dbReference type="InterPro" id="IPR002182">
    <property type="entry name" value="NB-ARC"/>
</dbReference>
<dbReference type="GO" id="GO:0098542">
    <property type="term" value="P:defense response to other organism"/>
    <property type="evidence" value="ECO:0007669"/>
    <property type="project" value="TreeGrafter"/>
</dbReference>
<dbReference type="Proteomes" id="UP001172457">
    <property type="component" value="Chromosome 5"/>
</dbReference>
<evidence type="ECO:0000256" key="2">
    <source>
        <dbReference type="ARBA" id="ARBA00022614"/>
    </source>
</evidence>
<organism evidence="10 11">
    <name type="scientific">Centaurea solstitialis</name>
    <name type="common">yellow star-thistle</name>
    <dbReference type="NCBI Taxonomy" id="347529"/>
    <lineage>
        <taxon>Eukaryota</taxon>
        <taxon>Viridiplantae</taxon>
        <taxon>Streptophyta</taxon>
        <taxon>Embryophyta</taxon>
        <taxon>Tracheophyta</taxon>
        <taxon>Spermatophyta</taxon>
        <taxon>Magnoliopsida</taxon>
        <taxon>eudicotyledons</taxon>
        <taxon>Gunneridae</taxon>
        <taxon>Pentapetalae</taxon>
        <taxon>asterids</taxon>
        <taxon>campanulids</taxon>
        <taxon>Asterales</taxon>
        <taxon>Asteraceae</taxon>
        <taxon>Carduoideae</taxon>
        <taxon>Cardueae</taxon>
        <taxon>Centaureinae</taxon>
        <taxon>Centaurea</taxon>
    </lineage>
</organism>
<reference evidence="10" key="1">
    <citation type="submission" date="2023-03" db="EMBL/GenBank/DDBJ databases">
        <title>Chromosome-scale reference genome and RAD-based genetic map of yellow starthistle (Centaurea solstitialis) reveal putative structural variation and QTLs associated with invader traits.</title>
        <authorList>
            <person name="Reatini B."/>
            <person name="Cang F.A."/>
            <person name="Jiang Q."/>
            <person name="Mckibben M.T.W."/>
            <person name="Barker M.S."/>
            <person name="Rieseberg L.H."/>
            <person name="Dlugosch K.M."/>
        </authorList>
    </citation>
    <scope>NUCLEOTIDE SEQUENCE</scope>
    <source>
        <strain evidence="10">CAN-66</strain>
        <tissue evidence="10">Leaf</tissue>
    </source>
</reference>
<dbReference type="PANTHER" id="PTHR23155">
    <property type="entry name" value="DISEASE RESISTANCE PROTEIN RP"/>
    <property type="match status" value="1"/>
</dbReference>